<reference evidence="2" key="1">
    <citation type="submission" date="2022-11" db="UniProtKB">
        <authorList>
            <consortium name="WormBaseParasite"/>
        </authorList>
    </citation>
    <scope>IDENTIFICATION</scope>
</reference>
<evidence type="ECO:0000313" key="2">
    <source>
        <dbReference type="WBParaSite" id="nRc.2.0.1.t01693-RA"/>
    </source>
</evidence>
<proteinExistence type="predicted"/>
<organism evidence="1 2">
    <name type="scientific">Romanomermis culicivorax</name>
    <name type="common">Nematode worm</name>
    <dbReference type="NCBI Taxonomy" id="13658"/>
    <lineage>
        <taxon>Eukaryota</taxon>
        <taxon>Metazoa</taxon>
        <taxon>Ecdysozoa</taxon>
        <taxon>Nematoda</taxon>
        <taxon>Enoplea</taxon>
        <taxon>Dorylaimia</taxon>
        <taxon>Mermithida</taxon>
        <taxon>Mermithoidea</taxon>
        <taxon>Mermithidae</taxon>
        <taxon>Romanomermis</taxon>
    </lineage>
</organism>
<dbReference type="AlphaFoldDB" id="A0A915HJ64"/>
<protein>
    <submittedName>
        <fullName evidence="2">Uncharacterized protein</fullName>
    </submittedName>
</protein>
<name>A0A915HJ64_ROMCU</name>
<evidence type="ECO:0000313" key="1">
    <source>
        <dbReference type="Proteomes" id="UP000887565"/>
    </source>
</evidence>
<accession>A0A915HJ64</accession>
<keyword evidence="1" id="KW-1185">Reference proteome</keyword>
<dbReference type="WBParaSite" id="nRc.2.0.1.t01693-RA">
    <property type="protein sequence ID" value="nRc.2.0.1.t01693-RA"/>
    <property type="gene ID" value="nRc.2.0.1.g01693"/>
</dbReference>
<dbReference type="Proteomes" id="UP000887565">
    <property type="component" value="Unplaced"/>
</dbReference>
<sequence length="74" mass="8425">MNINYSERMRSTLLVLACILVFILCSLLPINAYTELIEAKLISGNSNFAFQDNDSFYNNEIMISLTVFHSKLDS</sequence>